<comment type="caution">
    <text evidence="1">The sequence shown here is derived from an EMBL/GenBank/DDBJ whole genome shotgun (WGS) entry which is preliminary data.</text>
</comment>
<name>A0ABR2ZMA7_9AGAR</name>
<evidence type="ECO:0000313" key="2">
    <source>
        <dbReference type="Proteomes" id="UP001437256"/>
    </source>
</evidence>
<organism evidence="1 2">
    <name type="scientific">Marasmius tenuissimus</name>
    <dbReference type="NCBI Taxonomy" id="585030"/>
    <lineage>
        <taxon>Eukaryota</taxon>
        <taxon>Fungi</taxon>
        <taxon>Dikarya</taxon>
        <taxon>Basidiomycota</taxon>
        <taxon>Agaricomycotina</taxon>
        <taxon>Agaricomycetes</taxon>
        <taxon>Agaricomycetidae</taxon>
        <taxon>Agaricales</taxon>
        <taxon>Marasmiineae</taxon>
        <taxon>Marasmiaceae</taxon>
        <taxon>Marasmius</taxon>
    </lineage>
</organism>
<proteinExistence type="predicted"/>
<accession>A0ABR2ZMA7</accession>
<gene>
    <name evidence="1" type="ORF">AAF712_010567</name>
</gene>
<dbReference type="Proteomes" id="UP001437256">
    <property type="component" value="Unassembled WGS sequence"/>
</dbReference>
<evidence type="ECO:0000313" key="1">
    <source>
        <dbReference type="EMBL" id="KAL0062528.1"/>
    </source>
</evidence>
<protein>
    <submittedName>
        <fullName evidence="1">Uncharacterized protein</fullName>
    </submittedName>
</protein>
<reference evidence="1 2" key="1">
    <citation type="submission" date="2024-05" db="EMBL/GenBank/DDBJ databases">
        <title>A draft genome resource for the thread blight pathogen Marasmius tenuissimus strain MS-2.</title>
        <authorList>
            <person name="Yulfo-Soto G.E."/>
            <person name="Baruah I.K."/>
            <person name="Amoako-Attah I."/>
            <person name="Bukari Y."/>
            <person name="Meinhardt L.W."/>
            <person name="Bailey B.A."/>
            <person name="Cohen S.P."/>
        </authorList>
    </citation>
    <scope>NUCLEOTIDE SEQUENCE [LARGE SCALE GENOMIC DNA]</scope>
    <source>
        <strain evidence="1 2">MS-2</strain>
    </source>
</reference>
<keyword evidence="2" id="KW-1185">Reference proteome</keyword>
<sequence length="133" mass="15141">MSSTTDPGDQRLNTYKTTYTPKQRSMSDFCYAAAPVLQLFRKQNPQFTYGEMAPFTEKAWDMWFNVWPEAGNRERTATGLEIYVGILTEASHHQQLVDSGSKEQAFVDTTLTWEAALDQSVRGSNFQKWNAGD</sequence>
<dbReference type="EMBL" id="JBBXMP010000102">
    <property type="protein sequence ID" value="KAL0062528.1"/>
    <property type="molecule type" value="Genomic_DNA"/>
</dbReference>